<dbReference type="GeneID" id="97179131"/>
<dbReference type="InterPro" id="IPR050695">
    <property type="entry name" value="N-acetylmuramoyl_amidase_3"/>
</dbReference>
<evidence type="ECO:0000313" key="6">
    <source>
        <dbReference type="EMBL" id="VXC90974.1"/>
    </source>
</evidence>
<dbReference type="InterPro" id="IPR002508">
    <property type="entry name" value="MurNAc-LAA_cat"/>
</dbReference>
<dbReference type="AlphaFoldDB" id="A0A2X2IP95"/>
<keyword evidence="3 5" id="KW-0378">Hydrolase</keyword>
<evidence type="ECO:0000313" key="8">
    <source>
        <dbReference type="Proteomes" id="UP000432350"/>
    </source>
</evidence>
<reference evidence="6 8" key="2">
    <citation type="submission" date="2019-10" db="EMBL/GenBank/DDBJ databases">
        <authorList>
            <person name="Karimi E."/>
        </authorList>
    </citation>
    <scope>NUCLEOTIDE SEQUENCE [LARGE SCALE GENOMIC DNA]</scope>
    <source>
        <strain evidence="6">Sphingobacterium sp. 8BC</strain>
    </source>
</reference>
<evidence type="ECO:0000259" key="4">
    <source>
        <dbReference type="SMART" id="SM00646"/>
    </source>
</evidence>
<evidence type="ECO:0000313" key="5">
    <source>
        <dbReference type="EMBL" id="SPZ83878.1"/>
    </source>
</evidence>
<evidence type="ECO:0000256" key="3">
    <source>
        <dbReference type="ARBA" id="ARBA00022801"/>
    </source>
</evidence>
<evidence type="ECO:0000256" key="1">
    <source>
        <dbReference type="ARBA" id="ARBA00001561"/>
    </source>
</evidence>
<dbReference type="GO" id="GO:0030288">
    <property type="term" value="C:outer membrane-bounded periplasmic space"/>
    <property type="evidence" value="ECO:0007669"/>
    <property type="project" value="TreeGrafter"/>
</dbReference>
<comment type="catalytic activity">
    <reaction evidence="1">
        <text>Hydrolyzes the link between N-acetylmuramoyl residues and L-amino acid residues in certain cell-wall glycopeptides.</text>
        <dbReference type="EC" id="3.5.1.28"/>
    </reaction>
</comment>
<organism evidence="5 7">
    <name type="scientific">Sphingobacterium multivorum</name>
    <dbReference type="NCBI Taxonomy" id="28454"/>
    <lineage>
        <taxon>Bacteria</taxon>
        <taxon>Pseudomonadati</taxon>
        <taxon>Bacteroidota</taxon>
        <taxon>Sphingobacteriia</taxon>
        <taxon>Sphingobacteriales</taxon>
        <taxon>Sphingobacteriaceae</taxon>
        <taxon>Sphingobacterium</taxon>
    </lineage>
</organism>
<dbReference type="Proteomes" id="UP000432350">
    <property type="component" value="Unassembled WGS sequence"/>
</dbReference>
<dbReference type="Gene3D" id="3.40.630.40">
    <property type="entry name" value="Zn-dependent exopeptidases"/>
    <property type="match status" value="1"/>
</dbReference>
<dbReference type="PANTHER" id="PTHR30404">
    <property type="entry name" value="N-ACETYLMURAMOYL-L-ALANINE AMIDASE"/>
    <property type="match status" value="1"/>
</dbReference>
<dbReference type="SUPFAM" id="SSF53187">
    <property type="entry name" value="Zn-dependent exopeptidases"/>
    <property type="match status" value="1"/>
</dbReference>
<dbReference type="EMBL" id="UAUU01000002">
    <property type="protein sequence ID" value="SPZ83878.1"/>
    <property type="molecule type" value="Genomic_DNA"/>
</dbReference>
<accession>A0A2X2IP95</accession>
<reference evidence="5 7" key="1">
    <citation type="submission" date="2018-06" db="EMBL/GenBank/DDBJ databases">
        <authorList>
            <consortium name="Pathogen Informatics"/>
            <person name="Doyle S."/>
        </authorList>
    </citation>
    <scope>NUCLEOTIDE SEQUENCE [LARGE SCALE GENOMIC DNA]</scope>
    <source>
        <strain evidence="5 7">NCTC11343</strain>
    </source>
</reference>
<name>A0A2X2IP95_SPHMU</name>
<dbReference type="GO" id="GO:0008745">
    <property type="term" value="F:N-acetylmuramoyl-L-alanine amidase activity"/>
    <property type="evidence" value="ECO:0007669"/>
    <property type="project" value="UniProtKB-EC"/>
</dbReference>
<accession>A0A654CDH0</accession>
<proteinExistence type="predicted"/>
<dbReference type="FunFam" id="3.40.630.40:FF:000005">
    <property type="entry name" value="N-acetylmuramoyl-L-alanine amidase (AmiA)"/>
    <property type="match status" value="1"/>
</dbReference>
<dbReference type="EMBL" id="CABWMV010000024">
    <property type="protein sequence ID" value="VXC90974.1"/>
    <property type="molecule type" value="Genomic_DNA"/>
</dbReference>
<sequence>MKSDLRIRKWCSVVFATLGFFLLNSFTLNNGQAVPPDYQIKTIVIDAGHGGKDTGAQGRRSLEKNVALEVALKLGKQIQKDIPGIKIIYTRTTDEFVELYKRIRLANANKADLFISIHCNSSGASAHGTETLVSGSHRLGQQDAAVRENASLLLESNYKENYQGFDPKDPESAIIFSLMKNRFREKSIRLAQMIEGEYVKAGRYSRGFWEKGLAVLAEAGMPAVLTEIGFISNREEESYLLSDEGQQEIVNNLVSALKIYKNSVER</sequence>
<dbReference type="PANTHER" id="PTHR30404:SF0">
    <property type="entry name" value="N-ACETYLMURAMOYL-L-ALANINE AMIDASE AMIC"/>
    <property type="match status" value="1"/>
</dbReference>
<dbReference type="Pfam" id="PF01520">
    <property type="entry name" value="Amidase_3"/>
    <property type="match status" value="1"/>
</dbReference>
<dbReference type="GO" id="GO:0009253">
    <property type="term" value="P:peptidoglycan catabolic process"/>
    <property type="evidence" value="ECO:0007669"/>
    <property type="project" value="InterPro"/>
</dbReference>
<dbReference type="CDD" id="cd02696">
    <property type="entry name" value="MurNAc-LAA"/>
    <property type="match status" value="1"/>
</dbReference>
<evidence type="ECO:0000313" key="7">
    <source>
        <dbReference type="Proteomes" id="UP000251241"/>
    </source>
</evidence>
<dbReference type="SMART" id="SM00646">
    <property type="entry name" value="Ami_3"/>
    <property type="match status" value="1"/>
</dbReference>
<dbReference type="EC" id="3.5.1.28" evidence="2"/>
<dbReference type="Proteomes" id="UP000251241">
    <property type="component" value="Unassembled WGS sequence"/>
</dbReference>
<gene>
    <name evidence="5" type="primary">amiC</name>
    <name evidence="5" type="ORF">NCTC11343_00398</name>
    <name evidence="6" type="ORF">SPHINGO8BC_50820</name>
</gene>
<protein>
    <recommendedName>
        <fullName evidence="2">N-acetylmuramoyl-L-alanine amidase</fullName>
        <ecNumber evidence="2">3.5.1.28</ecNumber>
    </recommendedName>
</protein>
<evidence type="ECO:0000256" key="2">
    <source>
        <dbReference type="ARBA" id="ARBA00011901"/>
    </source>
</evidence>
<feature type="domain" description="MurNAc-LAA" evidence="4">
    <location>
        <begin position="103"/>
        <end position="258"/>
    </location>
</feature>
<dbReference type="RefSeq" id="WP_046673952.1">
    <property type="nucleotide sequence ID" value="NZ_CP068086.1"/>
</dbReference>